<dbReference type="EMBL" id="CP038804">
    <property type="protein sequence ID" value="UTY34066.1"/>
    <property type="molecule type" value="Genomic_DNA"/>
</dbReference>
<feature type="domain" description="FAD synthetase" evidence="11">
    <location>
        <begin position="30"/>
        <end position="180"/>
    </location>
</feature>
<evidence type="ECO:0000256" key="2">
    <source>
        <dbReference type="ARBA" id="ARBA00012393"/>
    </source>
</evidence>
<gene>
    <name evidence="13" type="ORF">E4N74_08665</name>
    <name evidence="12" type="ORF">E4N76_09715</name>
</gene>
<evidence type="ECO:0000256" key="6">
    <source>
        <dbReference type="ARBA" id="ARBA00022695"/>
    </source>
</evidence>
<dbReference type="Proteomes" id="UP001059401">
    <property type="component" value="Chromosome"/>
</dbReference>
<dbReference type="AlphaFoldDB" id="A0AAE9SJL5"/>
<evidence type="ECO:0000256" key="5">
    <source>
        <dbReference type="ARBA" id="ARBA00022679"/>
    </source>
</evidence>
<evidence type="ECO:0000313" key="15">
    <source>
        <dbReference type="Proteomes" id="UP001059401"/>
    </source>
</evidence>
<dbReference type="InterPro" id="IPR015864">
    <property type="entry name" value="FAD_synthase"/>
</dbReference>
<evidence type="ECO:0000256" key="3">
    <source>
        <dbReference type="ARBA" id="ARBA00022630"/>
    </source>
</evidence>
<keyword evidence="3" id="KW-0285">Flavoprotein</keyword>
<evidence type="ECO:0000256" key="1">
    <source>
        <dbReference type="ARBA" id="ARBA00004726"/>
    </source>
</evidence>
<name>A0AAE9SJL5_9SPIR</name>
<dbReference type="GO" id="GO:0003919">
    <property type="term" value="F:FMN adenylyltransferase activity"/>
    <property type="evidence" value="ECO:0007669"/>
    <property type="project" value="UniProtKB-EC"/>
</dbReference>
<dbReference type="GO" id="GO:0005524">
    <property type="term" value="F:ATP binding"/>
    <property type="evidence" value="ECO:0007669"/>
    <property type="project" value="UniProtKB-KW"/>
</dbReference>
<dbReference type="SUPFAM" id="SSF52374">
    <property type="entry name" value="Nucleotidylyl transferase"/>
    <property type="match status" value="1"/>
</dbReference>
<dbReference type="CDD" id="cd02064">
    <property type="entry name" value="FAD_synthetase_N"/>
    <property type="match status" value="1"/>
</dbReference>
<keyword evidence="4" id="KW-0288">FMN</keyword>
<dbReference type="EMBL" id="CP038802">
    <property type="protein sequence ID" value="UTY29210.1"/>
    <property type="molecule type" value="Genomic_DNA"/>
</dbReference>
<keyword evidence="9" id="KW-0067">ATP-binding</keyword>
<keyword evidence="15" id="KW-1185">Reference proteome</keyword>
<keyword evidence="5" id="KW-0808">Transferase</keyword>
<keyword evidence="7" id="KW-0547">Nucleotide-binding</keyword>
<organism evidence="13 14">
    <name type="scientific">Treponema putidum</name>
    <dbReference type="NCBI Taxonomy" id="221027"/>
    <lineage>
        <taxon>Bacteria</taxon>
        <taxon>Pseudomonadati</taxon>
        <taxon>Spirochaetota</taxon>
        <taxon>Spirochaetia</taxon>
        <taxon>Spirochaetales</taxon>
        <taxon>Treponemataceae</taxon>
        <taxon>Treponema</taxon>
    </lineage>
</organism>
<evidence type="ECO:0000256" key="7">
    <source>
        <dbReference type="ARBA" id="ARBA00022741"/>
    </source>
</evidence>
<dbReference type="GO" id="GO:0009231">
    <property type="term" value="P:riboflavin biosynthetic process"/>
    <property type="evidence" value="ECO:0007669"/>
    <property type="project" value="InterPro"/>
</dbReference>
<protein>
    <recommendedName>
        <fullName evidence="2">FAD synthase</fullName>
        <ecNumber evidence="2">2.7.7.2</ecNumber>
    </recommendedName>
</protein>
<keyword evidence="8" id="KW-0274">FAD</keyword>
<evidence type="ECO:0000313" key="12">
    <source>
        <dbReference type="EMBL" id="UTY29210.1"/>
    </source>
</evidence>
<dbReference type="Pfam" id="PF06574">
    <property type="entry name" value="FAD_syn"/>
    <property type="match status" value="1"/>
</dbReference>
<keyword evidence="6" id="KW-0548">Nucleotidyltransferase</keyword>
<dbReference type="KEGG" id="tpk:JO40_01575"/>
<evidence type="ECO:0000313" key="13">
    <source>
        <dbReference type="EMBL" id="UTY34066.1"/>
    </source>
</evidence>
<proteinExistence type="predicted"/>
<evidence type="ECO:0000256" key="8">
    <source>
        <dbReference type="ARBA" id="ARBA00022827"/>
    </source>
</evidence>
<comment type="pathway">
    <text evidence="1">Cofactor biosynthesis; FAD biosynthesis; FAD from FMN: step 1/1.</text>
</comment>
<reference evidence="13" key="1">
    <citation type="submission" date="2019-04" db="EMBL/GenBank/DDBJ databases">
        <title>Whole genome sequencing of oral phylogroup 2 treponemes.</title>
        <authorList>
            <person name="Chan Y."/>
            <person name="Zeng H.H."/>
            <person name="Yu X.L."/>
            <person name="Leung W.K."/>
            <person name="Watt R.M."/>
        </authorList>
    </citation>
    <scope>NUCLEOTIDE SEQUENCE</scope>
    <source>
        <strain evidence="13">OMZ 835</strain>
        <strain evidence="12">OMZ 847</strain>
    </source>
</reference>
<accession>A0AAE9SJL5</accession>
<dbReference type="RefSeq" id="WP_044979663.1">
    <property type="nucleotide sequence ID" value="NZ_CP009228.1"/>
</dbReference>
<dbReference type="Gene3D" id="3.40.50.620">
    <property type="entry name" value="HUPs"/>
    <property type="match status" value="1"/>
</dbReference>
<evidence type="ECO:0000259" key="11">
    <source>
        <dbReference type="Pfam" id="PF06574"/>
    </source>
</evidence>
<evidence type="ECO:0000313" key="14">
    <source>
        <dbReference type="Proteomes" id="UP001058682"/>
    </source>
</evidence>
<evidence type="ECO:0000256" key="9">
    <source>
        <dbReference type="ARBA" id="ARBA00022840"/>
    </source>
</evidence>
<dbReference type="Proteomes" id="UP001058682">
    <property type="component" value="Chromosome"/>
</dbReference>
<dbReference type="EC" id="2.7.7.2" evidence="2"/>
<dbReference type="InterPro" id="IPR014729">
    <property type="entry name" value="Rossmann-like_a/b/a_fold"/>
</dbReference>
<sequence>MDDFKIISWDALVETAQPVAAGSYFFPDGKETAISVGGFDGPHKGHDKLLRQVLNYAAENALVPGLVTFFRSPAAVKNKAYSGDVSSLRLRLKKFQELGFHFIVLIDFSASFAKIEGTAFFDILIKTIRMKYLAVGSDFFCGYRRGLGAADLKKIAPQKGFCFDSIDPVNISGSLKVSSSAIREAVSLGDFSLAKELLGYPFLFDFVSLPWEVKDKNSIFAPRAYITQILPQSGKYRVLVQKTNRQEQEAHCLINDDGLLLCFPEKDLKGFDLKDLNNFDTIEFICKE</sequence>
<evidence type="ECO:0000256" key="10">
    <source>
        <dbReference type="ARBA" id="ARBA00049494"/>
    </source>
</evidence>
<comment type="catalytic activity">
    <reaction evidence="10">
        <text>FMN + ATP + H(+) = FAD + diphosphate</text>
        <dbReference type="Rhea" id="RHEA:17237"/>
        <dbReference type="ChEBI" id="CHEBI:15378"/>
        <dbReference type="ChEBI" id="CHEBI:30616"/>
        <dbReference type="ChEBI" id="CHEBI:33019"/>
        <dbReference type="ChEBI" id="CHEBI:57692"/>
        <dbReference type="ChEBI" id="CHEBI:58210"/>
        <dbReference type="EC" id="2.7.7.2"/>
    </reaction>
</comment>
<evidence type="ECO:0000256" key="4">
    <source>
        <dbReference type="ARBA" id="ARBA00022643"/>
    </source>
</evidence>